<comment type="caution">
    <text evidence="1">The sequence shown here is derived from an EMBL/GenBank/DDBJ whole genome shotgun (WGS) entry which is preliminary data.</text>
</comment>
<reference evidence="1" key="1">
    <citation type="submission" date="2020-12" db="EMBL/GenBank/DDBJ databases">
        <authorList>
            <consortium name="Molecular Ecology Group"/>
        </authorList>
    </citation>
    <scope>NUCLEOTIDE SEQUENCE</scope>
    <source>
        <strain evidence="1">TBG_1078</strain>
    </source>
</reference>
<organism evidence="1 2">
    <name type="scientific">Nyctereutes procyonoides</name>
    <name type="common">Raccoon dog</name>
    <name type="synonym">Canis procyonoides</name>
    <dbReference type="NCBI Taxonomy" id="34880"/>
    <lineage>
        <taxon>Eukaryota</taxon>
        <taxon>Metazoa</taxon>
        <taxon>Chordata</taxon>
        <taxon>Craniata</taxon>
        <taxon>Vertebrata</taxon>
        <taxon>Euteleostomi</taxon>
        <taxon>Mammalia</taxon>
        <taxon>Eutheria</taxon>
        <taxon>Laurasiatheria</taxon>
        <taxon>Carnivora</taxon>
        <taxon>Caniformia</taxon>
        <taxon>Canidae</taxon>
        <taxon>Nyctereutes</taxon>
    </lineage>
</organism>
<sequence length="76" mass="8367">MTVIFYFPLKRLTPDLKCDTVRLASTLPGGLSPPYTSRYPHPSLRMSRGMSQRLDARLSGGPLVVTWDRGKCGEGG</sequence>
<evidence type="ECO:0000313" key="2">
    <source>
        <dbReference type="Proteomes" id="UP000645828"/>
    </source>
</evidence>
<keyword evidence="2" id="KW-1185">Reference proteome</keyword>
<protein>
    <submittedName>
        <fullName evidence="1">(raccoon dog) hypothetical protein</fullName>
    </submittedName>
</protein>
<name>A0A811Z0J8_NYCPR</name>
<accession>A0A811Z0J8</accession>
<dbReference type="Proteomes" id="UP000645828">
    <property type="component" value="Unassembled WGS sequence"/>
</dbReference>
<proteinExistence type="predicted"/>
<dbReference type="EMBL" id="CAJHUB010000754">
    <property type="protein sequence ID" value="CAD7682236.1"/>
    <property type="molecule type" value="Genomic_DNA"/>
</dbReference>
<dbReference type="AlphaFoldDB" id="A0A811Z0J8"/>
<gene>
    <name evidence="1" type="ORF">NYPRO_LOCUS15028</name>
</gene>
<evidence type="ECO:0000313" key="1">
    <source>
        <dbReference type="EMBL" id="CAD7682236.1"/>
    </source>
</evidence>